<dbReference type="SUPFAM" id="SSF53098">
    <property type="entry name" value="Ribonuclease H-like"/>
    <property type="match status" value="1"/>
</dbReference>
<dbReference type="Gene3D" id="3.30.420.10">
    <property type="entry name" value="Ribonuclease H-like superfamily/Ribonuclease H"/>
    <property type="match status" value="1"/>
</dbReference>
<accession>A0A174EZ12</accession>
<sequence>MKTVNIYIETTIKSPIVKDGKYASALVFTRSNGEEAYRVMSGEECESTYNRLTLIAIIKSLQKLKEQCHVVIHTDNAYIKNISEQGAPEKWRRSEWKKATGAEVQNKELWKMYLEEAEKHETEFRFCASNDYQGLLREELT</sequence>
<dbReference type="Proteomes" id="UP000095787">
    <property type="component" value="Unassembled WGS sequence"/>
</dbReference>
<dbReference type="PROSITE" id="PS50879">
    <property type="entry name" value="RNASE_H_1"/>
    <property type="match status" value="1"/>
</dbReference>
<dbReference type="GO" id="GO:0003676">
    <property type="term" value="F:nucleic acid binding"/>
    <property type="evidence" value="ECO:0007669"/>
    <property type="project" value="InterPro"/>
</dbReference>
<gene>
    <name evidence="1" type="primary">rnhA_2</name>
    <name evidence="1" type="ORF">ERS852456_02500</name>
</gene>
<dbReference type="RefSeq" id="WP_009242797.1">
    <property type="nucleotide sequence ID" value="NZ_CATVPX010000081.1"/>
</dbReference>
<reference evidence="1 2" key="1">
    <citation type="submission" date="2015-09" db="EMBL/GenBank/DDBJ databases">
        <authorList>
            <consortium name="Pathogen Informatics"/>
        </authorList>
    </citation>
    <scope>NUCLEOTIDE SEQUENCE [LARGE SCALE GENOMIC DNA]</scope>
    <source>
        <strain evidence="1 2">2789STDY5834841</strain>
    </source>
</reference>
<dbReference type="InterPro" id="IPR036397">
    <property type="entry name" value="RNaseH_sf"/>
</dbReference>
<dbReference type="InterPro" id="IPR002156">
    <property type="entry name" value="RNaseH_domain"/>
</dbReference>
<name>A0A174EZ12_9FIRM</name>
<dbReference type="AlphaFoldDB" id="A0A174EZ12"/>
<dbReference type="Pfam" id="PF00075">
    <property type="entry name" value="RNase_H"/>
    <property type="match status" value="1"/>
</dbReference>
<dbReference type="EMBL" id="CYZO01000046">
    <property type="protein sequence ID" value="CUO41749.1"/>
    <property type="molecule type" value="Genomic_DNA"/>
</dbReference>
<evidence type="ECO:0000313" key="1">
    <source>
        <dbReference type="EMBL" id="CUO41749.1"/>
    </source>
</evidence>
<dbReference type="GO" id="GO:0004523">
    <property type="term" value="F:RNA-DNA hybrid ribonuclease activity"/>
    <property type="evidence" value="ECO:0007669"/>
    <property type="project" value="UniProtKB-EC"/>
</dbReference>
<keyword evidence="1" id="KW-0378">Hydrolase</keyword>
<dbReference type="InterPro" id="IPR012337">
    <property type="entry name" value="RNaseH-like_sf"/>
</dbReference>
<proteinExistence type="predicted"/>
<protein>
    <submittedName>
        <fullName evidence="1">Ribonuclease H</fullName>
        <ecNumber evidence="1">3.1.26.4</ecNumber>
    </submittedName>
</protein>
<organism evidence="1 2">
    <name type="scientific">[Ruminococcus] torques</name>
    <dbReference type="NCBI Taxonomy" id="33039"/>
    <lineage>
        <taxon>Bacteria</taxon>
        <taxon>Bacillati</taxon>
        <taxon>Bacillota</taxon>
        <taxon>Clostridia</taxon>
        <taxon>Lachnospirales</taxon>
        <taxon>Lachnospiraceae</taxon>
        <taxon>Mediterraneibacter</taxon>
    </lineage>
</organism>
<evidence type="ECO:0000313" key="2">
    <source>
        <dbReference type="Proteomes" id="UP000095787"/>
    </source>
</evidence>
<dbReference type="EC" id="3.1.26.4" evidence="1"/>